<protein>
    <recommendedName>
        <fullName evidence="5 6">Dephospho-CoA kinase</fullName>
        <ecNumber evidence="5 6">2.7.1.24</ecNumber>
    </recommendedName>
    <alternativeName>
        <fullName evidence="5">Dephosphocoenzyme A kinase</fullName>
    </alternativeName>
</protein>
<feature type="binding site" evidence="5">
    <location>
        <begin position="12"/>
        <end position="17"/>
    </location>
    <ligand>
        <name>ATP</name>
        <dbReference type="ChEBI" id="CHEBI:30616"/>
    </ligand>
</feature>
<comment type="catalytic activity">
    <reaction evidence="5">
        <text>3'-dephospho-CoA + ATP = ADP + CoA + H(+)</text>
        <dbReference type="Rhea" id="RHEA:18245"/>
        <dbReference type="ChEBI" id="CHEBI:15378"/>
        <dbReference type="ChEBI" id="CHEBI:30616"/>
        <dbReference type="ChEBI" id="CHEBI:57287"/>
        <dbReference type="ChEBI" id="CHEBI:57328"/>
        <dbReference type="ChEBI" id="CHEBI:456216"/>
        <dbReference type="EC" id="2.7.1.24"/>
    </reaction>
</comment>
<dbReference type="UniPathway" id="UPA00241">
    <property type="reaction ID" value="UER00356"/>
</dbReference>
<keyword evidence="4 5" id="KW-0173">Coenzyme A biosynthesis</keyword>
<keyword evidence="8" id="KW-1185">Reference proteome</keyword>
<organism evidence="7 8">
    <name type="scientific">Alkanindiges hydrocarboniclasticus</name>
    <dbReference type="NCBI Taxonomy" id="1907941"/>
    <lineage>
        <taxon>Bacteria</taxon>
        <taxon>Pseudomonadati</taxon>
        <taxon>Pseudomonadota</taxon>
        <taxon>Gammaproteobacteria</taxon>
        <taxon>Moraxellales</taxon>
        <taxon>Moraxellaceae</taxon>
        <taxon>Alkanindiges</taxon>
    </lineage>
</organism>
<dbReference type="InterPro" id="IPR027417">
    <property type="entry name" value="P-loop_NTPase"/>
</dbReference>
<evidence type="ECO:0000256" key="5">
    <source>
        <dbReference type="HAMAP-Rule" id="MF_00376"/>
    </source>
</evidence>
<dbReference type="PANTHER" id="PTHR10695:SF46">
    <property type="entry name" value="BIFUNCTIONAL COENZYME A SYNTHASE-RELATED"/>
    <property type="match status" value="1"/>
</dbReference>
<proteinExistence type="inferred from homology"/>
<dbReference type="PROSITE" id="PS51219">
    <property type="entry name" value="DPCK"/>
    <property type="match status" value="1"/>
</dbReference>
<keyword evidence="2 5" id="KW-0547">Nucleotide-binding</keyword>
<keyword evidence="3 5" id="KW-0067">ATP-binding</keyword>
<dbReference type="GO" id="GO:0004140">
    <property type="term" value="F:dephospho-CoA kinase activity"/>
    <property type="evidence" value="ECO:0007669"/>
    <property type="project" value="UniProtKB-UniRule"/>
</dbReference>
<dbReference type="SUPFAM" id="SSF52540">
    <property type="entry name" value="P-loop containing nucleoside triphosphate hydrolases"/>
    <property type="match status" value="1"/>
</dbReference>
<comment type="caution">
    <text evidence="7">The sequence shown here is derived from an EMBL/GenBank/DDBJ whole genome shotgun (WGS) entry which is preliminary data.</text>
</comment>
<dbReference type="InterPro" id="IPR001977">
    <property type="entry name" value="Depp_CoAkinase"/>
</dbReference>
<keyword evidence="5 7" id="KW-0418">Kinase</keyword>
<dbReference type="EMBL" id="MLCN01000016">
    <property type="protein sequence ID" value="ONG40833.1"/>
    <property type="molecule type" value="Genomic_DNA"/>
</dbReference>
<dbReference type="STRING" id="1907941.BKE30_06710"/>
<comment type="similarity">
    <text evidence="1 5">Belongs to the CoaE family.</text>
</comment>
<evidence type="ECO:0000256" key="6">
    <source>
        <dbReference type="NCBIfam" id="TIGR00152"/>
    </source>
</evidence>
<comment type="function">
    <text evidence="5">Catalyzes the phosphorylation of the 3'-hydroxyl group of dephosphocoenzyme A to form coenzyme A.</text>
</comment>
<comment type="subcellular location">
    <subcellularLocation>
        <location evidence="5">Cytoplasm</location>
    </subcellularLocation>
</comment>
<dbReference type="Gene3D" id="3.40.50.300">
    <property type="entry name" value="P-loop containing nucleotide triphosphate hydrolases"/>
    <property type="match status" value="1"/>
</dbReference>
<accession>A0A1S8CW02</accession>
<evidence type="ECO:0000313" key="7">
    <source>
        <dbReference type="EMBL" id="ONG40833.1"/>
    </source>
</evidence>
<dbReference type="GO" id="GO:0005737">
    <property type="term" value="C:cytoplasm"/>
    <property type="evidence" value="ECO:0007669"/>
    <property type="project" value="UniProtKB-SubCell"/>
</dbReference>
<evidence type="ECO:0000256" key="2">
    <source>
        <dbReference type="ARBA" id="ARBA00022741"/>
    </source>
</evidence>
<dbReference type="PANTHER" id="PTHR10695">
    <property type="entry name" value="DEPHOSPHO-COA KINASE-RELATED"/>
    <property type="match status" value="1"/>
</dbReference>
<dbReference type="AlphaFoldDB" id="A0A1S8CW02"/>
<dbReference type="NCBIfam" id="TIGR00152">
    <property type="entry name" value="dephospho-CoA kinase"/>
    <property type="match status" value="1"/>
</dbReference>
<evidence type="ECO:0000256" key="3">
    <source>
        <dbReference type="ARBA" id="ARBA00022840"/>
    </source>
</evidence>
<name>A0A1S8CW02_9GAMM</name>
<keyword evidence="5" id="KW-0963">Cytoplasm</keyword>
<dbReference type="GO" id="GO:0015937">
    <property type="term" value="P:coenzyme A biosynthetic process"/>
    <property type="evidence" value="ECO:0007669"/>
    <property type="project" value="UniProtKB-UniRule"/>
</dbReference>
<reference evidence="7 8" key="1">
    <citation type="submission" date="2016-10" db="EMBL/GenBank/DDBJ databases">
        <title>Draft Genome sequence of Alkanindiges sp. strain H1.</title>
        <authorList>
            <person name="Subhash Y."/>
            <person name="Lee S."/>
        </authorList>
    </citation>
    <scope>NUCLEOTIDE SEQUENCE [LARGE SCALE GENOMIC DNA]</scope>
    <source>
        <strain evidence="7 8">H1</strain>
    </source>
</reference>
<dbReference type="OrthoDB" id="9812943at2"/>
<dbReference type="Proteomes" id="UP000192132">
    <property type="component" value="Unassembled WGS sequence"/>
</dbReference>
<dbReference type="EC" id="2.7.1.24" evidence="5 6"/>
<keyword evidence="5" id="KW-0808">Transferase</keyword>
<gene>
    <name evidence="5" type="primary">coaE</name>
    <name evidence="7" type="ORF">BKE30_06710</name>
</gene>
<dbReference type="RefSeq" id="WP_076877846.1">
    <property type="nucleotide sequence ID" value="NZ_MLCN01000016.1"/>
</dbReference>
<sequence>MSLIIGLTGGIGSGKTAASDWFAQQGITVIDADVVAREIVEPGKPALTEIQQTFGNWVIQQDGTLDRAALRQYIFNHPEARATLEGITHPRIRQQIISQLNNATSPYRMLVSPLLIESRQHELVDRVLLVDVPEHLQLSRASLRDSQTAEAIAKIMQVQMPRLQRQTHANDIVVNDGDLVHLYSQLMPLHQKYLQLAQANK</sequence>
<dbReference type="Pfam" id="PF01121">
    <property type="entry name" value="CoaE"/>
    <property type="match status" value="1"/>
</dbReference>
<evidence type="ECO:0000256" key="4">
    <source>
        <dbReference type="ARBA" id="ARBA00022993"/>
    </source>
</evidence>
<evidence type="ECO:0000256" key="1">
    <source>
        <dbReference type="ARBA" id="ARBA00009018"/>
    </source>
</evidence>
<comment type="pathway">
    <text evidence="5">Cofactor biosynthesis; coenzyme A biosynthesis; CoA from (R)-pantothenate: step 5/5.</text>
</comment>
<dbReference type="GO" id="GO:0005524">
    <property type="term" value="F:ATP binding"/>
    <property type="evidence" value="ECO:0007669"/>
    <property type="project" value="UniProtKB-UniRule"/>
</dbReference>
<dbReference type="HAMAP" id="MF_00376">
    <property type="entry name" value="Dephospho_CoA_kinase"/>
    <property type="match status" value="1"/>
</dbReference>
<evidence type="ECO:0000313" key="8">
    <source>
        <dbReference type="Proteomes" id="UP000192132"/>
    </source>
</evidence>
<dbReference type="CDD" id="cd02022">
    <property type="entry name" value="DPCK"/>
    <property type="match status" value="1"/>
</dbReference>